<comment type="caution">
    <text evidence="2">The sequence shown here is derived from an EMBL/GenBank/DDBJ whole genome shotgun (WGS) entry which is preliminary data.</text>
</comment>
<reference evidence="3" key="1">
    <citation type="journal article" date="2019" name="Int. J. Syst. Evol. Microbiol.">
        <title>The Global Catalogue of Microorganisms (GCM) 10K type strain sequencing project: providing services to taxonomists for standard genome sequencing and annotation.</title>
        <authorList>
            <consortium name="The Broad Institute Genomics Platform"/>
            <consortium name="The Broad Institute Genome Sequencing Center for Infectious Disease"/>
            <person name="Wu L."/>
            <person name="Ma J."/>
        </authorList>
    </citation>
    <scope>NUCLEOTIDE SEQUENCE [LARGE SCALE GENOMIC DNA]</scope>
    <source>
        <strain evidence="3">JCM 17841</strain>
    </source>
</reference>
<feature type="chain" id="PRO_5045628433" evidence="1">
    <location>
        <begin position="29"/>
        <end position="155"/>
    </location>
</feature>
<protein>
    <submittedName>
        <fullName evidence="2">Uncharacterized protein</fullName>
    </submittedName>
</protein>
<accession>A0ABP8QU38</accession>
<evidence type="ECO:0000313" key="3">
    <source>
        <dbReference type="Proteomes" id="UP001501243"/>
    </source>
</evidence>
<dbReference type="EMBL" id="BAABGQ010000012">
    <property type="protein sequence ID" value="GAA4508787.1"/>
    <property type="molecule type" value="Genomic_DNA"/>
</dbReference>
<name>A0ABP8QU38_9BACT</name>
<dbReference type="RefSeq" id="WP_236018644.1">
    <property type="nucleotide sequence ID" value="NZ_BAABGQ010000012.1"/>
</dbReference>
<proteinExistence type="predicted"/>
<organism evidence="2 3">
    <name type="scientific">Hymenobacter ginsengisoli</name>
    <dbReference type="NCBI Taxonomy" id="1051626"/>
    <lineage>
        <taxon>Bacteria</taxon>
        <taxon>Pseudomonadati</taxon>
        <taxon>Bacteroidota</taxon>
        <taxon>Cytophagia</taxon>
        <taxon>Cytophagales</taxon>
        <taxon>Hymenobacteraceae</taxon>
        <taxon>Hymenobacter</taxon>
    </lineage>
</organism>
<evidence type="ECO:0000313" key="2">
    <source>
        <dbReference type="EMBL" id="GAA4508787.1"/>
    </source>
</evidence>
<feature type="signal peptide" evidence="1">
    <location>
        <begin position="1"/>
        <end position="28"/>
    </location>
</feature>
<sequence>MHPSSTYRFGRWAAFLLLAVSVVLGSTATSPKTPPRAMATTGQTVWVVLTPVKADKRAQYERFINEIFWPCAAKVGTADQQAFRHTRVLNPTKPQADGTYVYLFIMDPVQKGSDYDVENLLKKAYGAEKATAYYKLYTESMAGEQKVYASTQTQY</sequence>
<keyword evidence="1" id="KW-0732">Signal</keyword>
<dbReference type="Proteomes" id="UP001501243">
    <property type="component" value="Unassembled WGS sequence"/>
</dbReference>
<evidence type="ECO:0000256" key="1">
    <source>
        <dbReference type="SAM" id="SignalP"/>
    </source>
</evidence>
<keyword evidence="3" id="KW-1185">Reference proteome</keyword>
<gene>
    <name evidence="2" type="ORF">GCM10023172_41490</name>
</gene>